<evidence type="ECO:0000313" key="2">
    <source>
        <dbReference type="EMBL" id="RGW49848.1"/>
    </source>
</evidence>
<gene>
    <name evidence="3" type="ORF">DW658_12010</name>
    <name evidence="2" type="ORF">DWV67_13765</name>
    <name evidence="1" type="ORF">DWX78_13645</name>
</gene>
<accession>A0A395XIT3</accession>
<evidence type="ECO:0000313" key="1">
    <source>
        <dbReference type="EMBL" id="RGS67858.1"/>
    </source>
</evidence>
<dbReference type="EMBL" id="QSAJ01000044">
    <property type="protein sequence ID" value="RGW49848.1"/>
    <property type="molecule type" value="Genomic_DNA"/>
</dbReference>
<dbReference type="RefSeq" id="WP_118237874.1">
    <property type="nucleotide sequence ID" value="NZ_QRHN01000017.1"/>
</dbReference>
<proteinExistence type="predicted"/>
<evidence type="ECO:0008006" key="7">
    <source>
        <dbReference type="Google" id="ProtNLM"/>
    </source>
</evidence>
<dbReference type="EMBL" id="QRHN01000017">
    <property type="protein sequence ID" value="RHF77165.1"/>
    <property type="molecule type" value="Genomic_DNA"/>
</dbReference>
<reference evidence="4 5" key="1">
    <citation type="submission" date="2018-08" db="EMBL/GenBank/DDBJ databases">
        <title>A genome reference for cultivated species of the human gut microbiota.</title>
        <authorList>
            <person name="Zou Y."/>
            <person name="Xue W."/>
            <person name="Luo G."/>
        </authorList>
    </citation>
    <scope>NUCLEOTIDE SEQUENCE [LARGE SCALE GENOMIC DNA]</scope>
    <source>
        <strain evidence="2 4">AF12-11</strain>
        <strain evidence="1 6">AF21-25</strain>
        <strain evidence="3 5">AM23-7AC</strain>
    </source>
</reference>
<protein>
    <recommendedName>
        <fullName evidence="7">DUF4352 domain-containing protein</fullName>
    </recommendedName>
</protein>
<sequence>MRKKICIGLLAVLLGTGLGAMLVNHIWKEPKQGVDLGATQMIVKDLTVQTLGQVSCSDSVKENLRESGKDIKIPVLTVDIKNPTKDWQSFTIYKVNLEVGKWSSAVSWDLFSEMNDNSELVWSIPAGKTKTIVIPYVAYRQLMSESDWEKLDQDNMKLRFSVVQGSITVNVK</sequence>
<evidence type="ECO:0000313" key="6">
    <source>
        <dbReference type="Proteomes" id="UP000285981"/>
    </source>
</evidence>
<dbReference type="Proteomes" id="UP000285666">
    <property type="component" value="Unassembled WGS sequence"/>
</dbReference>
<dbReference type="EMBL" id="QRVU01000093">
    <property type="protein sequence ID" value="RGS67858.1"/>
    <property type="molecule type" value="Genomic_DNA"/>
</dbReference>
<evidence type="ECO:0000313" key="4">
    <source>
        <dbReference type="Proteomes" id="UP000266376"/>
    </source>
</evidence>
<evidence type="ECO:0000313" key="5">
    <source>
        <dbReference type="Proteomes" id="UP000285666"/>
    </source>
</evidence>
<dbReference type="Proteomes" id="UP000285981">
    <property type="component" value="Unassembled WGS sequence"/>
</dbReference>
<dbReference type="Proteomes" id="UP000266376">
    <property type="component" value="Unassembled WGS sequence"/>
</dbReference>
<name>A0A395XIT3_9FIRM</name>
<dbReference type="AlphaFoldDB" id="A0A395XIT3"/>
<evidence type="ECO:0000313" key="3">
    <source>
        <dbReference type="EMBL" id="RHF77165.1"/>
    </source>
</evidence>
<comment type="caution">
    <text evidence="2">The sequence shown here is derived from an EMBL/GenBank/DDBJ whole genome shotgun (WGS) entry which is preliminary data.</text>
</comment>
<organism evidence="2 4">
    <name type="scientific">Dorea formicigenerans</name>
    <dbReference type="NCBI Taxonomy" id="39486"/>
    <lineage>
        <taxon>Bacteria</taxon>
        <taxon>Bacillati</taxon>
        <taxon>Bacillota</taxon>
        <taxon>Clostridia</taxon>
        <taxon>Lachnospirales</taxon>
        <taxon>Lachnospiraceae</taxon>
        <taxon>Dorea</taxon>
    </lineage>
</organism>